<dbReference type="Proteomes" id="UP000024445">
    <property type="component" value="Segment"/>
</dbReference>
<evidence type="ECO:0000313" key="10">
    <source>
        <dbReference type="EMBL" id="AHY25479.1"/>
    </source>
</evidence>
<sequence>MKQLQSLIKEVLDHSEYKMDRTATGTWTKFGTMLRWNMADGFPATTTKKLFWQGVVGELLWFMRGETNVEVLREITFGKGSTRKTIWDDNFNNQGRALGHTDGELGPVYGFQWRNFGEDGLRHGVDQLKQVIEQIQNNPDSRRLIISAWNPVDIPHMSLPPCHVMMQFIVYDGKLSLRWDQRSVDVFLGLPFNIASYALLLHIVARITGLVPHELIMQAGDTHVYDDHVDQCAEMLRREPRKLPELYFPSHFKTLDDFLNADVKDFVLINYIHHPALKGKMAV</sequence>
<dbReference type="InterPro" id="IPR023451">
    <property type="entry name" value="Thymidate_synth/dCMP_Mease_dom"/>
</dbReference>
<dbReference type="PANTHER" id="PTHR11548">
    <property type="entry name" value="THYMIDYLATE SYNTHASE 1"/>
    <property type="match status" value="1"/>
</dbReference>
<evidence type="ECO:0000256" key="5">
    <source>
        <dbReference type="ARBA" id="ARBA00022603"/>
    </source>
</evidence>
<dbReference type="NCBIfam" id="TIGR03284">
    <property type="entry name" value="thym_sym"/>
    <property type="match status" value="1"/>
</dbReference>
<comment type="subunit">
    <text evidence="2">Homodimer.</text>
</comment>
<dbReference type="EMBL" id="KJ025957">
    <property type="protein sequence ID" value="AHY25479.1"/>
    <property type="molecule type" value="Genomic_DNA"/>
</dbReference>
<protein>
    <recommendedName>
        <fullName evidence="4">Thymidylate synthase</fullName>
        <ecNumber evidence="3">2.1.1.45</ecNumber>
    </recommendedName>
</protein>
<dbReference type="PANTHER" id="PTHR11548:SF1">
    <property type="entry name" value="THYMIDYLATE SYNTHASE 1"/>
    <property type="match status" value="1"/>
</dbReference>
<evidence type="ECO:0000313" key="11">
    <source>
        <dbReference type="Proteomes" id="UP000024445"/>
    </source>
</evidence>
<evidence type="ECO:0000256" key="7">
    <source>
        <dbReference type="ARBA" id="ARBA00022727"/>
    </source>
</evidence>
<dbReference type="Pfam" id="PF00303">
    <property type="entry name" value="Thymidylat_synt"/>
    <property type="match status" value="1"/>
</dbReference>
<proteinExistence type="inferred from homology"/>
<keyword evidence="5" id="KW-0489">Methyltransferase</keyword>
<dbReference type="GO" id="GO:0032259">
    <property type="term" value="P:methylation"/>
    <property type="evidence" value="ECO:0007669"/>
    <property type="project" value="UniProtKB-KW"/>
</dbReference>
<dbReference type="RefSeq" id="YP_009030288.1">
    <property type="nucleotide sequence ID" value="NC_024121.1"/>
</dbReference>
<dbReference type="GO" id="GO:0004799">
    <property type="term" value="F:thymidylate synthase activity"/>
    <property type="evidence" value="ECO:0007669"/>
    <property type="project" value="UniProtKB-EC"/>
</dbReference>
<feature type="active site" evidence="8">
    <location>
        <position position="162"/>
    </location>
</feature>
<evidence type="ECO:0000256" key="6">
    <source>
        <dbReference type="ARBA" id="ARBA00022679"/>
    </source>
</evidence>
<keyword evidence="11" id="KW-1185">Reference proteome</keyword>
<dbReference type="HAMAP" id="MF_00008">
    <property type="entry name" value="Thymidy_synth_bact"/>
    <property type="match status" value="1"/>
</dbReference>
<accession>A0A023W559</accession>
<dbReference type="InterPro" id="IPR020940">
    <property type="entry name" value="Thymidylate_synthase_AS"/>
</dbReference>
<dbReference type="InterPro" id="IPR045097">
    <property type="entry name" value="Thymidate_synth/dCMP_Mease"/>
</dbReference>
<evidence type="ECO:0000256" key="4">
    <source>
        <dbReference type="ARBA" id="ARBA00015931"/>
    </source>
</evidence>
<dbReference type="PROSITE" id="PS00091">
    <property type="entry name" value="THYMIDYLATE_SYNTHASE"/>
    <property type="match status" value="1"/>
</dbReference>
<dbReference type="InterPro" id="IPR000398">
    <property type="entry name" value="Thymidylate_synthase"/>
</dbReference>
<gene>
    <name evidence="10" type="primary">td</name>
    <name evidence="10" type="ORF">PS2_241</name>
</gene>
<organism evidence="10 11">
    <name type="scientific">Serratia phage PS2</name>
    <dbReference type="NCBI Taxonomy" id="1481112"/>
    <lineage>
        <taxon>Viruses</taxon>
        <taxon>Duplodnaviria</taxon>
        <taxon>Heunggongvirae</taxon>
        <taxon>Uroviricota</taxon>
        <taxon>Caudoviricetes</taxon>
        <taxon>Muldoonvirus</taxon>
        <taxon>Muldoonvirus PS2</taxon>
    </lineage>
</organism>
<name>A0A023W559_9CAUD</name>
<reference evidence="10 11" key="1">
    <citation type="submission" date="2014-01" db="EMBL/GenBank/DDBJ databases">
        <authorList>
            <person name="Zhang G."/>
            <person name="Jin J."/>
            <person name="Li Z.J."/>
            <person name="Wang S.W."/>
            <person name="Chen S.J."/>
            <person name="Wang S.M."/>
            <person name="Wang X.T."/>
            <person name="Li Y.H."/>
            <person name="Wang J."/>
            <person name="Yang C.K."/>
            <person name="Wang L."/>
        </authorList>
    </citation>
    <scope>NUCLEOTIDE SEQUENCE [LARGE SCALE GENOMIC DNA]</scope>
</reference>
<keyword evidence="7" id="KW-0545">Nucleotide biosynthesis</keyword>
<dbReference type="GeneID" id="19485115"/>
<dbReference type="OrthoDB" id="13491at10239"/>
<dbReference type="InterPro" id="IPR036926">
    <property type="entry name" value="Thymidate_synth/dCMP_Mease_sf"/>
</dbReference>
<dbReference type="EC" id="2.1.1.45" evidence="3"/>
<evidence type="ECO:0000256" key="3">
    <source>
        <dbReference type="ARBA" id="ARBA00011947"/>
    </source>
</evidence>
<feature type="domain" description="Thymidylate synthase/dCMP hydroxymethylase" evidence="9">
    <location>
        <begin position="3"/>
        <end position="283"/>
    </location>
</feature>
<dbReference type="Gene3D" id="3.30.572.10">
    <property type="entry name" value="Thymidylate synthase/dCMP hydroxymethylase domain"/>
    <property type="match status" value="1"/>
</dbReference>
<comment type="similarity">
    <text evidence="1">Belongs to the thymidylate synthase family.</text>
</comment>
<dbReference type="GO" id="GO:0006231">
    <property type="term" value="P:dTMP biosynthetic process"/>
    <property type="evidence" value="ECO:0007669"/>
    <property type="project" value="InterPro"/>
</dbReference>
<evidence type="ECO:0000256" key="8">
    <source>
        <dbReference type="PROSITE-ProRule" id="PRU10016"/>
    </source>
</evidence>
<dbReference type="KEGG" id="vg:19485115"/>
<dbReference type="SUPFAM" id="SSF55831">
    <property type="entry name" value="Thymidylate synthase/dCMP hydroxymethylase"/>
    <property type="match status" value="1"/>
</dbReference>
<dbReference type="CDD" id="cd00351">
    <property type="entry name" value="TS_Pyrimidine_HMase"/>
    <property type="match status" value="1"/>
</dbReference>
<evidence type="ECO:0000259" key="9">
    <source>
        <dbReference type="Pfam" id="PF00303"/>
    </source>
</evidence>
<dbReference type="PRINTS" id="PR00108">
    <property type="entry name" value="THYMDSNTHASE"/>
</dbReference>
<keyword evidence="6" id="KW-0808">Transferase</keyword>
<evidence type="ECO:0000256" key="2">
    <source>
        <dbReference type="ARBA" id="ARBA00011738"/>
    </source>
</evidence>
<evidence type="ECO:0000256" key="1">
    <source>
        <dbReference type="ARBA" id="ARBA00009972"/>
    </source>
</evidence>